<accession>A0A9D4HP93</accession>
<proteinExistence type="predicted"/>
<keyword evidence="4" id="KW-1185">Reference proteome</keyword>
<reference evidence="3" key="1">
    <citation type="journal article" date="2019" name="bioRxiv">
        <title>The Genome of the Zebra Mussel, Dreissena polymorpha: A Resource for Invasive Species Research.</title>
        <authorList>
            <person name="McCartney M.A."/>
            <person name="Auch B."/>
            <person name="Kono T."/>
            <person name="Mallez S."/>
            <person name="Zhang Y."/>
            <person name="Obille A."/>
            <person name="Becker A."/>
            <person name="Abrahante J.E."/>
            <person name="Garbe J."/>
            <person name="Badalamenti J.P."/>
            <person name="Herman A."/>
            <person name="Mangelson H."/>
            <person name="Liachko I."/>
            <person name="Sullivan S."/>
            <person name="Sone E.D."/>
            <person name="Koren S."/>
            <person name="Silverstein K.A.T."/>
            <person name="Beckman K.B."/>
            <person name="Gohl D.M."/>
        </authorList>
    </citation>
    <scope>NUCLEOTIDE SEQUENCE</scope>
    <source>
        <strain evidence="3">Duluth1</strain>
        <tissue evidence="3">Whole animal</tissue>
    </source>
</reference>
<feature type="region of interest" description="Disordered" evidence="1">
    <location>
        <begin position="320"/>
        <end position="340"/>
    </location>
</feature>
<dbReference type="Proteomes" id="UP000828390">
    <property type="component" value="Unassembled WGS sequence"/>
</dbReference>
<comment type="caution">
    <text evidence="3">The sequence shown here is derived from an EMBL/GenBank/DDBJ whole genome shotgun (WGS) entry which is preliminary data.</text>
</comment>
<feature type="compositionally biased region" description="Low complexity" evidence="1">
    <location>
        <begin position="11"/>
        <end position="21"/>
    </location>
</feature>
<name>A0A9D4HP93_DREPO</name>
<dbReference type="AlphaFoldDB" id="A0A9D4HP93"/>
<feature type="region of interest" description="Disordered" evidence="1">
    <location>
        <begin position="1"/>
        <end position="67"/>
    </location>
</feature>
<organism evidence="3 4">
    <name type="scientific">Dreissena polymorpha</name>
    <name type="common">Zebra mussel</name>
    <name type="synonym">Mytilus polymorpha</name>
    <dbReference type="NCBI Taxonomy" id="45954"/>
    <lineage>
        <taxon>Eukaryota</taxon>
        <taxon>Metazoa</taxon>
        <taxon>Spiralia</taxon>
        <taxon>Lophotrochozoa</taxon>
        <taxon>Mollusca</taxon>
        <taxon>Bivalvia</taxon>
        <taxon>Autobranchia</taxon>
        <taxon>Heteroconchia</taxon>
        <taxon>Euheterodonta</taxon>
        <taxon>Imparidentia</taxon>
        <taxon>Neoheterodontei</taxon>
        <taxon>Myida</taxon>
        <taxon>Dreissenoidea</taxon>
        <taxon>Dreissenidae</taxon>
        <taxon>Dreissena</taxon>
    </lineage>
</organism>
<gene>
    <name evidence="3" type="ORF">DPMN_053893</name>
</gene>
<protein>
    <recommendedName>
        <fullName evidence="2">Mitochondria-eating protein C-terminal domain-containing protein</fullName>
    </recommendedName>
</protein>
<dbReference type="Pfam" id="PF16026">
    <property type="entry name" value="MIEAP"/>
    <property type="match status" value="1"/>
</dbReference>
<reference evidence="3" key="2">
    <citation type="submission" date="2020-11" db="EMBL/GenBank/DDBJ databases">
        <authorList>
            <person name="McCartney M.A."/>
            <person name="Auch B."/>
            <person name="Kono T."/>
            <person name="Mallez S."/>
            <person name="Becker A."/>
            <person name="Gohl D.M."/>
            <person name="Silverstein K.A.T."/>
            <person name="Koren S."/>
            <person name="Bechman K.B."/>
            <person name="Herman A."/>
            <person name="Abrahante J.E."/>
            <person name="Garbe J."/>
        </authorList>
    </citation>
    <scope>NUCLEOTIDE SEQUENCE</scope>
    <source>
        <strain evidence="3">Duluth1</strain>
        <tissue evidence="3">Whole animal</tissue>
    </source>
</reference>
<dbReference type="EMBL" id="JAIWYP010000012">
    <property type="protein sequence ID" value="KAH3727947.1"/>
    <property type="molecule type" value="Genomic_DNA"/>
</dbReference>
<feature type="domain" description="Mitochondria-eating protein C-terminal" evidence="2">
    <location>
        <begin position="166"/>
        <end position="313"/>
    </location>
</feature>
<evidence type="ECO:0000313" key="3">
    <source>
        <dbReference type="EMBL" id="KAH3727947.1"/>
    </source>
</evidence>
<evidence type="ECO:0000256" key="1">
    <source>
        <dbReference type="SAM" id="MobiDB-lite"/>
    </source>
</evidence>
<sequence>MSFARQPFPARTSSRNSNRGRTQLDSNVSQRKKTKPSDVNPPIKQRTKSIPEVSKNDDVHKADTTGKPQFKEGLAAECYRLEKELKETSNKIYELTSANDDLKTRLSSLLGAKLQDNNPNIADLSDPKRPTQLRDLFSGFYDDECTNSFEIIIKANKSEVVVVGMLLNACVAIYKRCTTKASTDLQDLLRDFAFNSSSDVQLLKQLKDKRKKITPNEQLQSEIASAMRELFGEETFQHKQIQAYVQKCLEICWSMAVQYPPVVMDTEIKRDGQPFDYAAYRPYTQSGPFFDFIVWPALYLNEGGGLLYKGVAQEMGSDESKVVKQNLQQTNQSSRKQTMK</sequence>
<evidence type="ECO:0000313" key="4">
    <source>
        <dbReference type="Proteomes" id="UP000828390"/>
    </source>
</evidence>
<dbReference type="InterPro" id="IPR031981">
    <property type="entry name" value="MIEAP_C"/>
</dbReference>
<feature type="compositionally biased region" description="Basic and acidic residues" evidence="1">
    <location>
        <begin position="54"/>
        <end position="64"/>
    </location>
</feature>
<dbReference type="OrthoDB" id="6123715at2759"/>
<evidence type="ECO:0000259" key="2">
    <source>
        <dbReference type="Pfam" id="PF16026"/>
    </source>
</evidence>
<feature type="compositionally biased region" description="Polar residues" evidence="1">
    <location>
        <begin position="323"/>
        <end position="340"/>
    </location>
</feature>